<protein>
    <submittedName>
        <fullName evidence="1">Uncharacterized protein</fullName>
    </submittedName>
</protein>
<proteinExistence type="predicted"/>
<keyword evidence="2" id="KW-1185">Reference proteome</keyword>
<organism evidence="1 2">
    <name type="scientific">Helianthus annuus</name>
    <name type="common">Common sunflower</name>
    <dbReference type="NCBI Taxonomy" id="4232"/>
    <lineage>
        <taxon>Eukaryota</taxon>
        <taxon>Viridiplantae</taxon>
        <taxon>Streptophyta</taxon>
        <taxon>Embryophyta</taxon>
        <taxon>Tracheophyta</taxon>
        <taxon>Spermatophyta</taxon>
        <taxon>Magnoliopsida</taxon>
        <taxon>eudicotyledons</taxon>
        <taxon>Gunneridae</taxon>
        <taxon>Pentapetalae</taxon>
        <taxon>asterids</taxon>
        <taxon>campanulids</taxon>
        <taxon>Asterales</taxon>
        <taxon>Asteraceae</taxon>
        <taxon>Asteroideae</taxon>
        <taxon>Heliantheae alliance</taxon>
        <taxon>Heliantheae</taxon>
        <taxon>Helianthus</taxon>
    </lineage>
</organism>
<reference evidence="1" key="2">
    <citation type="submission" date="2020-06" db="EMBL/GenBank/DDBJ databases">
        <title>Helianthus annuus Genome sequencing and assembly Release 2.</title>
        <authorList>
            <person name="Gouzy J."/>
            <person name="Langlade N."/>
            <person name="Munos S."/>
        </authorList>
    </citation>
    <scope>NUCLEOTIDE SEQUENCE</scope>
    <source>
        <tissue evidence="1">Leaves</tissue>
    </source>
</reference>
<reference evidence="1" key="1">
    <citation type="journal article" date="2017" name="Nature">
        <title>The sunflower genome provides insights into oil metabolism, flowering and Asterid evolution.</title>
        <authorList>
            <person name="Badouin H."/>
            <person name="Gouzy J."/>
            <person name="Grassa C.J."/>
            <person name="Murat F."/>
            <person name="Staton S.E."/>
            <person name="Cottret L."/>
            <person name="Lelandais-Briere C."/>
            <person name="Owens G.L."/>
            <person name="Carrere S."/>
            <person name="Mayjonade B."/>
            <person name="Legrand L."/>
            <person name="Gill N."/>
            <person name="Kane N.C."/>
            <person name="Bowers J.E."/>
            <person name="Hubner S."/>
            <person name="Bellec A."/>
            <person name="Berard A."/>
            <person name="Berges H."/>
            <person name="Blanchet N."/>
            <person name="Boniface M.C."/>
            <person name="Brunel D."/>
            <person name="Catrice O."/>
            <person name="Chaidir N."/>
            <person name="Claudel C."/>
            <person name="Donnadieu C."/>
            <person name="Faraut T."/>
            <person name="Fievet G."/>
            <person name="Helmstetter N."/>
            <person name="King M."/>
            <person name="Knapp S.J."/>
            <person name="Lai Z."/>
            <person name="Le Paslier M.C."/>
            <person name="Lippi Y."/>
            <person name="Lorenzon L."/>
            <person name="Mandel J.R."/>
            <person name="Marage G."/>
            <person name="Marchand G."/>
            <person name="Marquand E."/>
            <person name="Bret-Mestries E."/>
            <person name="Morien E."/>
            <person name="Nambeesan S."/>
            <person name="Nguyen T."/>
            <person name="Pegot-Espagnet P."/>
            <person name="Pouilly N."/>
            <person name="Raftis F."/>
            <person name="Sallet E."/>
            <person name="Schiex T."/>
            <person name="Thomas J."/>
            <person name="Vandecasteele C."/>
            <person name="Vares D."/>
            <person name="Vear F."/>
            <person name="Vautrin S."/>
            <person name="Crespi M."/>
            <person name="Mangin B."/>
            <person name="Burke J.M."/>
            <person name="Salse J."/>
            <person name="Munos S."/>
            <person name="Vincourt P."/>
            <person name="Rieseberg L.H."/>
            <person name="Langlade N.B."/>
        </authorList>
    </citation>
    <scope>NUCLEOTIDE SEQUENCE</scope>
    <source>
        <tissue evidence="1">Leaves</tissue>
    </source>
</reference>
<dbReference type="AlphaFoldDB" id="A0A9K3IGW9"/>
<dbReference type="Gramene" id="mRNA:HanXRQr2_Chr08g0352451">
    <property type="protein sequence ID" value="CDS:HanXRQr2_Chr08g0352451.1"/>
    <property type="gene ID" value="HanXRQr2_Chr08g0352451"/>
</dbReference>
<name>A0A9K3IGW9_HELAN</name>
<sequence length="55" mass="6327">MCEKYKRLKNEGHLHTIVVGDEQKAAFLVVGCTQIGREKRDFLVTILKRNARLIS</sequence>
<accession>A0A9K3IGW9</accession>
<dbReference type="Proteomes" id="UP000215914">
    <property type="component" value="Unassembled WGS sequence"/>
</dbReference>
<comment type="caution">
    <text evidence="1">The sequence shown here is derived from an EMBL/GenBank/DDBJ whole genome shotgun (WGS) entry which is preliminary data.</text>
</comment>
<gene>
    <name evidence="1" type="ORF">HanXRQr2_Chr08g0352451</name>
</gene>
<dbReference type="EMBL" id="MNCJ02000323">
    <property type="protein sequence ID" value="KAF5796517.1"/>
    <property type="molecule type" value="Genomic_DNA"/>
</dbReference>
<evidence type="ECO:0000313" key="1">
    <source>
        <dbReference type="EMBL" id="KAF5796517.1"/>
    </source>
</evidence>
<evidence type="ECO:0000313" key="2">
    <source>
        <dbReference type="Proteomes" id="UP000215914"/>
    </source>
</evidence>